<keyword evidence="1" id="KW-0732">Signal</keyword>
<gene>
    <name evidence="5" type="ORF">ETSY1_10680</name>
</gene>
<evidence type="ECO:0000313" key="6">
    <source>
        <dbReference type="Proteomes" id="UP000019141"/>
    </source>
</evidence>
<dbReference type="HOGENOM" id="CLU_037899_0_0_7"/>
<accession>W4LT17</accession>
<evidence type="ECO:0000256" key="2">
    <source>
        <dbReference type="ARBA" id="ARBA00022737"/>
    </source>
</evidence>
<keyword evidence="6" id="KW-1185">Reference proteome</keyword>
<dbReference type="EMBL" id="AZHW01000323">
    <property type="protein sequence ID" value="ETX00582.1"/>
    <property type="molecule type" value="Genomic_DNA"/>
</dbReference>
<dbReference type="CDD" id="cd14958">
    <property type="entry name" value="NHL_PAL_like"/>
    <property type="match status" value="1"/>
</dbReference>
<comment type="caution">
    <text evidence="5">The sequence shown here is derived from an EMBL/GenBank/DDBJ whole genome shotgun (WGS) entry which is preliminary data.</text>
</comment>
<keyword evidence="2" id="KW-0677">Repeat</keyword>
<name>W4LT17_ENTF1</name>
<organism evidence="5 6">
    <name type="scientific">Entotheonella factor</name>
    <dbReference type="NCBI Taxonomy" id="1429438"/>
    <lineage>
        <taxon>Bacteria</taxon>
        <taxon>Pseudomonadati</taxon>
        <taxon>Nitrospinota/Tectimicrobiota group</taxon>
        <taxon>Candidatus Tectimicrobiota</taxon>
        <taxon>Candidatus Entotheonellia</taxon>
        <taxon>Candidatus Entotheonellales</taxon>
        <taxon>Candidatus Entotheonellaceae</taxon>
        <taxon>Candidatus Entotheonella</taxon>
    </lineage>
</organism>
<evidence type="ECO:0000256" key="3">
    <source>
        <dbReference type="ARBA" id="ARBA00023180"/>
    </source>
</evidence>
<dbReference type="InterPro" id="IPR001258">
    <property type="entry name" value="NHL_repeat"/>
</dbReference>
<dbReference type="InterPro" id="IPR011042">
    <property type="entry name" value="6-blade_b-propeller_TolB-like"/>
</dbReference>
<dbReference type="AlphaFoldDB" id="W4LT17"/>
<sequence length="304" mass="34144">MATKTLVGSGKYTYEVIENWAEVPEGWHVPAAAVAVDSQDRVYCYNRDPHHPIVVFDRQGRYLYDWGDGEAEFAHAIVIDSDDNPWLVDRDRGQILKYTPEGKLLETIGELGFRSDTGVDPNNFSSKAYQDVTHGGGPFNLPTDIAFTPSGEMFITDGYGNARVHKFDENGVHQFSWGEPGTGPGQFNMPHGVHIDRQGRVLVCDRENDRVQVFSQDGEYLSTWPTKLIGPAVFYVDEDETYYIPEHNGGMISILNAEGERLTQWGDPEFRSCHGVAGDSHGDIYVVQPIKGMKGRRIVKYIRQ</sequence>
<dbReference type="PROSITE" id="PS51125">
    <property type="entry name" value="NHL"/>
    <property type="match status" value="2"/>
</dbReference>
<evidence type="ECO:0000313" key="5">
    <source>
        <dbReference type="EMBL" id="ETX00582.1"/>
    </source>
</evidence>
<keyword evidence="3" id="KW-0325">Glycoprotein</keyword>
<dbReference type="SUPFAM" id="SSF101898">
    <property type="entry name" value="NHL repeat"/>
    <property type="match status" value="1"/>
</dbReference>
<proteinExistence type="predicted"/>
<protein>
    <submittedName>
        <fullName evidence="5">Uncharacterized protein</fullName>
    </submittedName>
</protein>
<dbReference type="Pfam" id="PF01436">
    <property type="entry name" value="NHL"/>
    <property type="match status" value="1"/>
</dbReference>
<feature type="repeat" description="NHL" evidence="4">
    <location>
        <begin position="134"/>
        <end position="170"/>
    </location>
</feature>
<evidence type="ECO:0000256" key="1">
    <source>
        <dbReference type="ARBA" id="ARBA00022729"/>
    </source>
</evidence>
<reference evidence="5 6" key="1">
    <citation type="journal article" date="2014" name="Nature">
        <title>An environmental bacterial taxon with a large and distinct metabolic repertoire.</title>
        <authorList>
            <person name="Wilson M.C."/>
            <person name="Mori T."/>
            <person name="Ruckert C."/>
            <person name="Uria A.R."/>
            <person name="Helf M.J."/>
            <person name="Takada K."/>
            <person name="Gernert C."/>
            <person name="Steffens U.A."/>
            <person name="Heycke N."/>
            <person name="Schmitt S."/>
            <person name="Rinke C."/>
            <person name="Helfrich E.J."/>
            <person name="Brachmann A.O."/>
            <person name="Gurgui C."/>
            <person name="Wakimoto T."/>
            <person name="Kracht M."/>
            <person name="Crusemann M."/>
            <person name="Hentschel U."/>
            <person name="Abe I."/>
            <person name="Matsunaga S."/>
            <person name="Kalinowski J."/>
            <person name="Takeyama H."/>
            <person name="Piel J."/>
        </authorList>
    </citation>
    <scope>NUCLEOTIDE SEQUENCE [LARGE SCALE GENOMIC DNA]</scope>
    <source>
        <strain evidence="6">TSY1</strain>
    </source>
</reference>
<dbReference type="PANTHER" id="PTHR10680">
    <property type="entry name" value="PEPTIDYL-GLYCINE ALPHA-AMIDATING MONOOXYGENASE"/>
    <property type="match status" value="1"/>
</dbReference>
<evidence type="ECO:0000256" key="4">
    <source>
        <dbReference type="PROSITE-ProRule" id="PRU00504"/>
    </source>
</evidence>
<feature type="repeat" description="NHL" evidence="4">
    <location>
        <begin position="174"/>
        <end position="217"/>
    </location>
</feature>
<dbReference type="Gene3D" id="2.120.10.30">
    <property type="entry name" value="TolB, C-terminal domain"/>
    <property type="match status" value="1"/>
</dbReference>
<dbReference type="PANTHER" id="PTHR10680:SF38">
    <property type="entry name" value="BLL1368 PROTEIN"/>
    <property type="match status" value="1"/>
</dbReference>
<dbReference type="Proteomes" id="UP000019141">
    <property type="component" value="Unassembled WGS sequence"/>
</dbReference>